<name>A0A6A2ZZI3_HIBSY</name>
<reference evidence="7" key="1">
    <citation type="submission" date="2019-09" db="EMBL/GenBank/DDBJ databases">
        <title>Draft genome information of white flower Hibiscus syriacus.</title>
        <authorList>
            <person name="Kim Y.-M."/>
        </authorList>
    </citation>
    <scope>NUCLEOTIDE SEQUENCE [LARGE SCALE GENOMIC DNA]</scope>
    <source>
        <strain evidence="7">YM2019G1</strain>
    </source>
</reference>
<dbReference type="EMBL" id="VEPZ02001051">
    <property type="protein sequence ID" value="KAE8697431.1"/>
    <property type="molecule type" value="Genomic_DNA"/>
</dbReference>
<dbReference type="Gene3D" id="1.10.510.10">
    <property type="entry name" value="Transferase(Phosphotransferase) domain 1"/>
    <property type="match status" value="1"/>
</dbReference>
<evidence type="ECO:0000259" key="6">
    <source>
        <dbReference type="PROSITE" id="PS50011"/>
    </source>
</evidence>
<evidence type="ECO:0000313" key="8">
    <source>
        <dbReference type="Proteomes" id="UP000436088"/>
    </source>
</evidence>
<sequence length="220" mass="24909">MQQGSLEDHLHYLAPDEKPLDWNTRMKIASGDEFNPKLSDFGFAKFGPSGDKSHVSTRVMGTHGYCAPEYLTSGKLTTKSDLFFGVVLLELITGRRAFDDTRARDERLLVDWKALEVAVMCFEENENPRPSVSEIVIALDYFNSHPYNSDEAKRDSVKGPGNSDSPNETTRMLGVDYERERAVAEAKMWGELERKKGSVEKCLRDDQTECLHIQLKQDSL</sequence>
<feature type="domain" description="Protein kinase" evidence="6">
    <location>
        <begin position="1"/>
        <end position="148"/>
    </location>
</feature>
<evidence type="ECO:0000256" key="1">
    <source>
        <dbReference type="ARBA" id="ARBA00004193"/>
    </source>
</evidence>
<dbReference type="AlphaFoldDB" id="A0A6A2ZZI3"/>
<proteinExistence type="predicted"/>
<evidence type="ECO:0000256" key="4">
    <source>
        <dbReference type="ARBA" id="ARBA00023288"/>
    </source>
</evidence>
<dbReference type="SUPFAM" id="SSF56112">
    <property type="entry name" value="Protein kinase-like (PK-like)"/>
    <property type="match status" value="1"/>
</dbReference>
<gene>
    <name evidence="7" type="ORF">F3Y22_tig00110621pilonHSYRG00260</name>
</gene>
<dbReference type="Pfam" id="PF00069">
    <property type="entry name" value="Pkinase"/>
    <property type="match status" value="1"/>
</dbReference>
<dbReference type="GO" id="GO:0004674">
    <property type="term" value="F:protein serine/threonine kinase activity"/>
    <property type="evidence" value="ECO:0007669"/>
    <property type="project" value="UniProtKB-KW"/>
</dbReference>
<dbReference type="PANTHER" id="PTHR47985:SF76">
    <property type="entry name" value="RECEPTOR SERINE_THREONINE KINASE"/>
    <property type="match status" value="1"/>
</dbReference>
<comment type="subcellular location">
    <subcellularLocation>
        <location evidence="1">Cell membrane</location>
        <topology evidence="1">Lipid-anchor</topology>
    </subcellularLocation>
</comment>
<dbReference type="InterPro" id="IPR000719">
    <property type="entry name" value="Prot_kinase_dom"/>
</dbReference>
<protein>
    <recommendedName>
        <fullName evidence="6">Protein kinase domain-containing protein</fullName>
    </recommendedName>
</protein>
<keyword evidence="8" id="KW-1185">Reference proteome</keyword>
<dbReference type="PANTHER" id="PTHR47985">
    <property type="entry name" value="OS07G0668900 PROTEIN"/>
    <property type="match status" value="1"/>
</dbReference>
<evidence type="ECO:0000256" key="2">
    <source>
        <dbReference type="ARBA" id="ARBA00022527"/>
    </source>
</evidence>
<evidence type="ECO:0000256" key="5">
    <source>
        <dbReference type="SAM" id="MobiDB-lite"/>
    </source>
</evidence>
<dbReference type="Proteomes" id="UP000436088">
    <property type="component" value="Unassembled WGS sequence"/>
</dbReference>
<organism evidence="7 8">
    <name type="scientific">Hibiscus syriacus</name>
    <name type="common">Rose of Sharon</name>
    <dbReference type="NCBI Taxonomy" id="106335"/>
    <lineage>
        <taxon>Eukaryota</taxon>
        <taxon>Viridiplantae</taxon>
        <taxon>Streptophyta</taxon>
        <taxon>Embryophyta</taxon>
        <taxon>Tracheophyta</taxon>
        <taxon>Spermatophyta</taxon>
        <taxon>Magnoliopsida</taxon>
        <taxon>eudicotyledons</taxon>
        <taxon>Gunneridae</taxon>
        <taxon>Pentapetalae</taxon>
        <taxon>rosids</taxon>
        <taxon>malvids</taxon>
        <taxon>Malvales</taxon>
        <taxon>Malvaceae</taxon>
        <taxon>Malvoideae</taxon>
        <taxon>Hibiscus</taxon>
    </lineage>
</organism>
<dbReference type="GO" id="GO:0005886">
    <property type="term" value="C:plasma membrane"/>
    <property type="evidence" value="ECO:0007669"/>
    <property type="project" value="UniProtKB-SubCell"/>
</dbReference>
<evidence type="ECO:0000256" key="3">
    <source>
        <dbReference type="ARBA" id="ARBA00023136"/>
    </source>
</evidence>
<keyword evidence="2" id="KW-0808">Transferase</keyword>
<dbReference type="InterPro" id="IPR011009">
    <property type="entry name" value="Kinase-like_dom_sf"/>
</dbReference>
<evidence type="ECO:0000313" key="7">
    <source>
        <dbReference type="EMBL" id="KAE8697431.1"/>
    </source>
</evidence>
<keyword evidence="2" id="KW-0723">Serine/threonine-protein kinase</keyword>
<feature type="region of interest" description="Disordered" evidence="5">
    <location>
        <begin position="149"/>
        <end position="175"/>
    </location>
</feature>
<keyword evidence="4" id="KW-0449">Lipoprotein</keyword>
<dbReference type="GO" id="GO:0005524">
    <property type="term" value="F:ATP binding"/>
    <property type="evidence" value="ECO:0007669"/>
    <property type="project" value="InterPro"/>
</dbReference>
<keyword evidence="3" id="KW-0472">Membrane</keyword>
<keyword evidence="2" id="KW-0418">Kinase</keyword>
<dbReference type="PROSITE" id="PS50011">
    <property type="entry name" value="PROTEIN_KINASE_DOM"/>
    <property type="match status" value="1"/>
</dbReference>
<accession>A0A6A2ZZI3</accession>
<comment type="caution">
    <text evidence="7">The sequence shown here is derived from an EMBL/GenBank/DDBJ whole genome shotgun (WGS) entry which is preliminary data.</text>
</comment>